<evidence type="ECO:0000256" key="6">
    <source>
        <dbReference type="RuleBase" id="RU361117"/>
    </source>
</evidence>
<dbReference type="GO" id="GO:0005992">
    <property type="term" value="P:trehalose biosynthetic process"/>
    <property type="evidence" value="ECO:0007669"/>
    <property type="project" value="UniProtKB-UniPathway"/>
</dbReference>
<dbReference type="SUPFAM" id="SSF56784">
    <property type="entry name" value="HAD-like"/>
    <property type="match status" value="1"/>
</dbReference>
<dbReference type="InterPro" id="IPR023214">
    <property type="entry name" value="HAD_sf"/>
</dbReference>
<comment type="catalytic activity">
    <reaction evidence="1 6">
        <text>alpha,alpha-trehalose 6-phosphate + H2O = alpha,alpha-trehalose + phosphate</text>
        <dbReference type="Rhea" id="RHEA:23420"/>
        <dbReference type="ChEBI" id="CHEBI:15377"/>
        <dbReference type="ChEBI" id="CHEBI:16551"/>
        <dbReference type="ChEBI" id="CHEBI:43474"/>
        <dbReference type="ChEBI" id="CHEBI:58429"/>
        <dbReference type="EC" id="3.1.3.12"/>
    </reaction>
</comment>
<evidence type="ECO:0000256" key="1">
    <source>
        <dbReference type="ARBA" id="ARBA00000500"/>
    </source>
</evidence>
<keyword evidence="6" id="KW-0479">Metal-binding</keyword>
<reference evidence="7 8" key="1">
    <citation type="submission" date="2020-08" db="EMBL/GenBank/DDBJ databases">
        <title>Sequencing the genomes of 1000 actinobacteria strains.</title>
        <authorList>
            <person name="Klenk H.-P."/>
        </authorList>
    </citation>
    <scope>NUCLEOTIDE SEQUENCE [LARGE SCALE GENOMIC DNA]</scope>
    <source>
        <strain evidence="7 8">DSM 45584</strain>
    </source>
</reference>
<keyword evidence="6" id="KW-0460">Magnesium</keyword>
<dbReference type="EMBL" id="JACHIW010000002">
    <property type="protein sequence ID" value="MBB5158514.1"/>
    <property type="molecule type" value="Genomic_DNA"/>
</dbReference>
<comment type="pathway">
    <text evidence="2 6">Glycan biosynthesis; trehalose biosynthesis.</text>
</comment>
<dbReference type="EC" id="3.1.3.12" evidence="6"/>
<evidence type="ECO:0000256" key="2">
    <source>
        <dbReference type="ARBA" id="ARBA00005199"/>
    </source>
</evidence>
<name>A0A840QCQ0_9PSEU</name>
<dbReference type="PANTHER" id="PTHR43768:SF3">
    <property type="entry name" value="TREHALOSE 6-PHOSPHATE PHOSPHATASE"/>
    <property type="match status" value="1"/>
</dbReference>
<protein>
    <recommendedName>
        <fullName evidence="6">Trehalose 6-phosphate phosphatase</fullName>
        <ecNumber evidence="6">3.1.3.12</ecNumber>
    </recommendedName>
</protein>
<organism evidence="7 8">
    <name type="scientific">Saccharopolyspora phatthalungensis</name>
    <dbReference type="NCBI Taxonomy" id="664693"/>
    <lineage>
        <taxon>Bacteria</taxon>
        <taxon>Bacillati</taxon>
        <taxon>Actinomycetota</taxon>
        <taxon>Actinomycetes</taxon>
        <taxon>Pseudonocardiales</taxon>
        <taxon>Pseudonocardiaceae</taxon>
        <taxon>Saccharopolyspora</taxon>
    </lineage>
</organism>
<dbReference type="Gene3D" id="3.30.70.1020">
    <property type="entry name" value="Trehalose-6-phosphate phosphatase related protein, domain 2"/>
    <property type="match status" value="1"/>
</dbReference>
<dbReference type="InterPro" id="IPR003337">
    <property type="entry name" value="Trehalose_PPase"/>
</dbReference>
<evidence type="ECO:0000313" key="8">
    <source>
        <dbReference type="Proteomes" id="UP000584374"/>
    </source>
</evidence>
<dbReference type="NCBIfam" id="TIGR00685">
    <property type="entry name" value="T6PP"/>
    <property type="match status" value="1"/>
</dbReference>
<comment type="similarity">
    <text evidence="3 6">Belongs to the trehalose phosphatase family.</text>
</comment>
<dbReference type="GO" id="GO:0004805">
    <property type="term" value="F:trehalose-phosphatase activity"/>
    <property type="evidence" value="ECO:0007669"/>
    <property type="project" value="UniProtKB-EC"/>
</dbReference>
<evidence type="ECO:0000256" key="3">
    <source>
        <dbReference type="ARBA" id="ARBA00008770"/>
    </source>
</evidence>
<dbReference type="NCBIfam" id="TIGR01484">
    <property type="entry name" value="HAD-SF-IIB"/>
    <property type="match status" value="1"/>
</dbReference>
<dbReference type="InterPro" id="IPR006379">
    <property type="entry name" value="HAD-SF_hydro_IIB"/>
</dbReference>
<dbReference type="RefSeq" id="WP_312864536.1">
    <property type="nucleotide sequence ID" value="NZ_JACHIW010000002.1"/>
</dbReference>
<evidence type="ECO:0000256" key="4">
    <source>
        <dbReference type="ARBA" id="ARBA00022801"/>
    </source>
</evidence>
<accession>A0A840QCQ0</accession>
<sequence>MAATNIDPRRHSAQRRLSRVPDGLESWDEIAGRLRGRPPVVLLDYDGTLAPICDDPAKATMPVRTREVLQTLVRHCAVAVLSGRDLQDVRHRIRVDGLWYAGSHGFELVGPGNVSVVHEAAERALPDLDEAERRLSCELEPVAGALVDRKRFALAVHYRNVRPDAVDHVISVVHRIGDEMPTLRATHGRRVVELLPNIDWNKGRALRLVLDRLNAQDAMPVFAGDDYTDEDALHEIHDDGIGIVVRSAEHGDRLTWAHYSVEDPLALGGLLARIASLVRTWSGRQP</sequence>
<evidence type="ECO:0000313" key="7">
    <source>
        <dbReference type="EMBL" id="MBB5158514.1"/>
    </source>
</evidence>
<dbReference type="AlphaFoldDB" id="A0A840QCQ0"/>
<comment type="function">
    <text evidence="5 6">Removes the phosphate from trehalose 6-phosphate to produce free trehalose.</text>
</comment>
<comment type="caution">
    <text evidence="7">The sequence shown here is derived from an EMBL/GenBank/DDBJ whole genome shotgun (WGS) entry which is preliminary data.</text>
</comment>
<dbReference type="PANTHER" id="PTHR43768">
    <property type="entry name" value="TREHALOSE 6-PHOSPHATE PHOSPHATASE"/>
    <property type="match status" value="1"/>
</dbReference>
<dbReference type="Pfam" id="PF02358">
    <property type="entry name" value="Trehalose_PPase"/>
    <property type="match status" value="1"/>
</dbReference>
<dbReference type="UniPathway" id="UPA00299"/>
<dbReference type="GO" id="GO:0046872">
    <property type="term" value="F:metal ion binding"/>
    <property type="evidence" value="ECO:0007669"/>
    <property type="project" value="UniProtKB-KW"/>
</dbReference>
<gene>
    <name evidence="7" type="ORF">BJ970_006113</name>
</gene>
<dbReference type="InterPro" id="IPR044651">
    <property type="entry name" value="OTSB-like"/>
</dbReference>
<evidence type="ECO:0000256" key="5">
    <source>
        <dbReference type="ARBA" id="ARBA00024179"/>
    </source>
</evidence>
<keyword evidence="8" id="KW-1185">Reference proteome</keyword>
<proteinExistence type="inferred from homology"/>
<dbReference type="Proteomes" id="UP000584374">
    <property type="component" value="Unassembled WGS sequence"/>
</dbReference>
<keyword evidence="4 6" id="KW-0378">Hydrolase</keyword>
<dbReference type="Gene3D" id="3.40.50.1000">
    <property type="entry name" value="HAD superfamily/HAD-like"/>
    <property type="match status" value="1"/>
</dbReference>
<comment type="cofactor">
    <cofactor evidence="6">
        <name>Mg(2+)</name>
        <dbReference type="ChEBI" id="CHEBI:18420"/>
    </cofactor>
</comment>
<dbReference type="InterPro" id="IPR036412">
    <property type="entry name" value="HAD-like_sf"/>
</dbReference>